<comment type="catalytic activity">
    <reaction evidence="3">
        <text>Hydrolysis of (1-&gt;4)-beta-linkages between N-acetylmuramic acid and N-acetyl-D-glucosamine residues in a peptidoglycan and between N-acetyl-D-glucosamine residues in chitodextrins.</text>
        <dbReference type="EC" id="3.2.1.17"/>
    </reaction>
</comment>
<evidence type="ECO:0000313" key="4">
    <source>
        <dbReference type="EMBL" id="CAB4126559.1"/>
    </source>
</evidence>
<dbReference type="SUPFAM" id="SSF53955">
    <property type="entry name" value="Lysozyme-like"/>
    <property type="match status" value="1"/>
</dbReference>
<sequence>MRLSKEGRDFILRFESVLNEIFIQQCEDYLTARFESLPQNQFDSLVDFMHNVGIFESYGSELFLQLDFNPDTVDPYEFDRWIYNRKGRKSESVKNRSIAERLLFTTGVYKDDYREDKDH</sequence>
<dbReference type="EMBL" id="LR796199">
    <property type="protein sequence ID" value="CAB4126559.1"/>
    <property type="molecule type" value="Genomic_DNA"/>
</dbReference>
<organism evidence="4">
    <name type="scientific">uncultured Caudovirales phage</name>
    <dbReference type="NCBI Taxonomy" id="2100421"/>
    <lineage>
        <taxon>Viruses</taxon>
        <taxon>Duplodnaviria</taxon>
        <taxon>Heunggongvirae</taxon>
        <taxon>Uroviricota</taxon>
        <taxon>Caudoviricetes</taxon>
        <taxon>Peduoviridae</taxon>
        <taxon>Maltschvirus</taxon>
        <taxon>Maltschvirus maltsch</taxon>
    </lineage>
</organism>
<keyword evidence="2 3" id="KW-0081">Bacteriolytic enzyme</keyword>
<keyword evidence="1 3" id="KW-0929">Antimicrobial</keyword>
<keyword evidence="3" id="KW-0378">Hydrolase</keyword>
<dbReference type="GO" id="GO:0031640">
    <property type="term" value="P:killing of cells of another organism"/>
    <property type="evidence" value="ECO:0007669"/>
    <property type="project" value="UniProtKB-KW"/>
</dbReference>
<protein>
    <recommendedName>
        <fullName evidence="3">Lysozyme</fullName>
        <ecNumber evidence="3">3.2.1.17</ecNumber>
    </recommendedName>
</protein>
<evidence type="ECO:0000256" key="1">
    <source>
        <dbReference type="ARBA" id="ARBA00022529"/>
    </source>
</evidence>
<dbReference type="Gene3D" id="1.10.530.40">
    <property type="match status" value="1"/>
</dbReference>
<dbReference type="GO" id="GO:0016998">
    <property type="term" value="P:cell wall macromolecule catabolic process"/>
    <property type="evidence" value="ECO:0007669"/>
    <property type="project" value="InterPro"/>
</dbReference>
<accession>A0A6J5L3F0</accession>
<dbReference type="GO" id="GO:0003796">
    <property type="term" value="F:lysozyme activity"/>
    <property type="evidence" value="ECO:0007669"/>
    <property type="project" value="UniProtKB-EC"/>
</dbReference>
<dbReference type="GO" id="GO:0042742">
    <property type="term" value="P:defense response to bacterium"/>
    <property type="evidence" value="ECO:0007669"/>
    <property type="project" value="UniProtKB-KW"/>
</dbReference>
<reference evidence="4" key="1">
    <citation type="submission" date="2020-04" db="EMBL/GenBank/DDBJ databases">
        <authorList>
            <person name="Chiriac C."/>
            <person name="Salcher M."/>
            <person name="Ghai R."/>
            <person name="Kavagutti S V."/>
        </authorList>
    </citation>
    <scope>NUCLEOTIDE SEQUENCE</scope>
</reference>
<dbReference type="GO" id="GO:0009253">
    <property type="term" value="P:peptidoglycan catabolic process"/>
    <property type="evidence" value="ECO:0007669"/>
    <property type="project" value="InterPro"/>
</dbReference>
<comment type="similarity">
    <text evidence="3">Belongs to the glycosyl hydrolase 24 family.</text>
</comment>
<gene>
    <name evidence="4" type="ORF">UFOVP81_3</name>
</gene>
<dbReference type="InterPro" id="IPR002196">
    <property type="entry name" value="Glyco_hydro_24"/>
</dbReference>
<dbReference type="EC" id="3.2.1.17" evidence="3"/>
<name>A0A6J5L3F0_9CAUD</name>
<dbReference type="InterPro" id="IPR023347">
    <property type="entry name" value="Lysozyme_dom_sf"/>
</dbReference>
<evidence type="ECO:0000256" key="3">
    <source>
        <dbReference type="RuleBase" id="RU003788"/>
    </source>
</evidence>
<proteinExistence type="inferred from homology"/>
<evidence type="ECO:0000256" key="2">
    <source>
        <dbReference type="ARBA" id="ARBA00022638"/>
    </source>
</evidence>
<dbReference type="InterPro" id="IPR023346">
    <property type="entry name" value="Lysozyme-like_dom_sf"/>
</dbReference>
<dbReference type="Pfam" id="PF00959">
    <property type="entry name" value="Phage_lysozyme"/>
    <property type="match status" value="1"/>
</dbReference>
<keyword evidence="3" id="KW-0326">Glycosidase</keyword>